<organism evidence="3 4">
    <name type="scientific">Desulfocapsa sulfexigens (strain DSM 10523 / SB164P1)</name>
    <dbReference type="NCBI Taxonomy" id="1167006"/>
    <lineage>
        <taxon>Bacteria</taxon>
        <taxon>Pseudomonadati</taxon>
        <taxon>Thermodesulfobacteriota</taxon>
        <taxon>Desulfobulbia</taxon>
        <taxon>Desulfobulbales</taxon>
        <taxon>Desulfocapsaceae</taxon>
        <taxon>Desulfocapsa</taxon>
    </lineage>
</organism>
<evidence type="ECO:0000259" key="2">
    <source>
        <dbReference type="PROSITE" id="PS50206"/>
    </source>
</evidence>
<accession>M1PBP6</accession>
<feature type="signal peptide" evidence="1">
    <location>
        <begin position="1"/>
        <end position="27"/>
    </location>
</feature>
<dbReference type="Gene3D" id="3.40.250.10">
    <property type="entry name" value="Rhodanese-like domain"/>
    <property type="match status" value="1"/>
</dbReference>
<keyword evidence="1" id="KW-0732">Signal</keyword>
<dbReference type="InterPro" id="IPR036873">
    <property type="entry name" value="Rhodanese-like_dom_sf"/>
</dbReference>
<evidence type="ECO:0000256" key="1">
    <source>
        <dbReference type="SAM" id="SignalP"/>
    </source>
</evidence>
<evidence type="ECO:0000313" key="3">
    <source>
        <dbReference type="EMBL" id="AGF77195.1"/>
    </source>
</evidence>
<dbReference type="EMBL" id="CP003985">
    <property type="protein sequence ID" value="AGF77195.1"/>
    <property type="molecule type" value="Genomic_DNA"/>
</dbReference>
<dbReference type="InterPro" id="IPR001763">
    <property type="entry name" value="Rhodanese-like_dom"/>
</dbReference>
<reference evidence="4" key="1">
    <citation type="journal article" date="2013" name="Stand. Genomic Sci.">
        <title>Complete genome sequence of Desulfocapsa sulfexigens, a marine deltaproteobacterium specialized in disproportionating inorganic sulfur compounds.</title>
        <authorList>
            <person name="Finster K.W."/>
            <person name="Kjeldsen K.U."/>
            <person name="Kube M."/>
            <person name="Reinhardt R."/>
            <person name="Mussmann M."/>
            <person name="Amann R."/>
            <person name="Schreiber L."/>
        </authorList>
    </citation>
    <scope>NUCLEOTIDE SEQUENCE [LARGE SCALE GENOMIC DNA]</scope>
    <source>
        <strain evidence="4">DSM 10523 / SB164P1</strain>
    </source>
</reference>
<feature type="chain" id="PRO_5004016148" evidence="1">
    <location>
        <begin position="28"/>
        <end position="190"/>
    </location>
</feature>
<sequence length="190" mass="21466">MTRTLCRPVFILALTFFCFSLATPLIAAEVGKGKIPEDQLAKSYKKLDWGVAIWDTDEAVANLQKGENTLWVDTRPESFFKKGTVNDAVLLIYNKKGMEENTLTPESLEKALADKGLAKDQATIVFFCQGPKCHRSYNASFAAVTEWGYSPEQIVWNREGYPFLFKKVQEDAKLKRKAKRYISDAGVKQL</sequence>
<dbReference type="HOGENOM" id="CLU_1425926_0_0_7"/>
<proteinExistence type="predicted"/>
<dbReference type="OrthoDB" id="9784513at2"/>
<dbReference type="PROSITE" id="PS50206">
    <property type="entry name" value="RHODANESE_3"/>
    <property type="match status" value="1"/>
</dbReference>
<dbReference type="Proteomes" id="UP000011721">
    <property type="component" value="Chromosome"/>
</dbReference>
<feature type="domain" description="Rhodanese" evidence="2">
    <location>
        <begin position="65"/>
        <end position="143"/>
    </location>
</feature>
<keyword evidence="4" id="KW-1185">Reference proteome</keyword>
<gene>
    <name evidence="3" type="ordered locus">UWK_00614</name>
</gene>
<dbReference type="Pfam" id="PF00581">
    <property type="entry name" value="Rhodanese"/>
    <property type="match status" value="1"/>
</dbReference>
<dbReference type="AlphaFoldDB" id="M1PBP6"/>
<dbReference type="SUPFAM" id="SSF52821">
    <property type="entry name" value="Rhodanese/Cell cycle control phosphatase"/>
    <property type="match status" value="1"/>
</dbReference>
<dbReference type="KEGG" id="dsf:UWK_00614"/>
<name>M1PBP6_DESSD</name>
<protein>
    <submittedName>
        <fullName evidence="3">Rhodanese-like protein</fullName>
    </submittedName>
</protein>
<dbReference type="STRING" id="1167006.UWK_00614"/>
<dbReference type="RefSeq" id="WP_015402893.1">
    <property type="nucleotide sequence ID" value="NC_020304.1"/>
</dbReference>
<evidence type="ECO:0000313" key="4">
    <source>
        <dbReference type="Proteomes" id="UP000011721"/>
    </source>
</evidence>